<dbReference type="HAMAP" id="MF_00027">
    <property type="entry name" value="CobB_CbiA"/>
    <property type="match status" value="1"/>
</dbReference>
<dbReference type="PROSITE" id="PS51274">
    <property type="entry name" value="GATASE_COBBQ"/>
    <property type="match status" value="1"/>
</dbReference>
<evidence type="ECO:0000256" key="6">
    <source>
        <dbReference type="ARBA" id="ARBA00022962"/>
    </source>
</evidence>
<dbReference type="SUPFAM" id="SSF52540">
    <property type="entry name" value="P-loop containing nucleoside triphosphate hydrolases"/>
    <property type="match status" value="1"/>
</dbReference>
<comment type="miscellaneous">
    <text evidence="7">The a and c carboxylates of hydrogenobyrinate are activated for nucleophilic attack via formation of a phosphorylated intermediate by ATP. CobB catalyzes first the amidation of the c-carboxylate, and then that of the a-carboxylate.</text>
</comment>
<reference evidence="11 12" key="1">
    <citation type="submission" date="2019-11" db="EMBL/GenBank/DDBJ databases">
        <authorList>
            <person name="Li X.-J."/>
            <person name="Feng X.-M."/>
        </authorList>
    </citation>
    <scope>NUCLEOTIDE SEQUENCE [LARGE SCALE GENOMIC DNA]</scope>
    <source>
        <strain evidence="11 12">XMNu-373</strain>
    </source>
</reference>
<comment type="cofactor">
    <cofactor evidence="1 7">
        <name>Mg(2+)</name>
        <dbReference type="ChEBI" id="CHEBI:18420"/>
    </cofactor>
</comment>
<comment type="catalytic activity">
    <reaction evidence="7">
        <text>hydrogenobyrinate + 2 L-glutamine + 2 ATP + 2 H2O = hydrogenobyrinate a,c-diamide + 2 L-glutamate + 2 ADP + 2 phosphate + 2 H(+)</text>
        <dbReference type="Rhea" id="RHEA:12544"/>
        <dbReference type="ChEBI" id="CHEBI:15377"/>
        <dbReference type="ChEBI" id="CHEBI:15378"/>
        <dbReference type="ChEBI" id="CHEBI:29985"/>
        <dbReference type="ChEBI" id="CHEBI:30616"/>
        <dbReference type="ChEBI" id="CHEBI:43474"/>
        <dbReference type="ChEBI" id="CHEBI:58359"/>
        <dbReference type="ChEBI" id="CHEBI:77873"/>
        <dbReference type="ChEBI" id="CHEBI:77874"/>
        <dbReference type="ChEBI" id="CHEBI:456216"/>
        <dbReference type="EC" id="6.3.5.9"/>
    </reaction>
</comment>
<sequence>MVIAAPASGHGKTTVATGLMAALAGRGHTVSGHKVGPDYIDPSYHALATGRPGRNLDPHLQGEHRIVPLLRHGATTGARNADIAVIEGVMGLFDGALGTAGFASTAHVARLTATPVILVVDASAAGRSVAAMVHGFATYDPQVTLAGVILNKIGSPRHEAELRSALDGIGVPVLGALHRSEHVEVPSRHLGLVPADERHAESAAVLDALRSWITTGLDLDAVVRVARAAPDLTAAAWNPADALRLAIGTGREVGGLDAIHGADGHRKARDEPFAGEDGIKPPHLTTQDSARPVVAAAGGRAFTFRYRENVELLEAAGVDVVDIDPLTDEALPDGCAGLYFGGGFPEVHAEALSANAPLRNAVAELAGAVPIVAECAGLTYLCRELDDLPMTGVLDATARMTGRRTLGYRTATAVGDNLLARDGEQVTAHEFHRTQVTPGHGPQPAWQWASSSDGFAGPLLHASYLHVHWAGHPHLALSFAAATRKSDPAS</sequence>
<dbReference type="CDD" id="cd03130">
    <property type="entry name" value="GATase1_CobB"/>
    <property type="match status" value="1"/>
</dbReference>
<feature type="domain" description="CobQ/CobB/MinD/ParA nucleotide binding" evidence="9">
    <location>
        <begin position="2"/>
        <end position="190"/>
    </location>
</feature>
<dbReference type="Gene3D" id="3.40.50.880">
    <property type="match status" value="1"/>
</dbReference>
<dbReference type="Gene3D" id="3.40.50.300">
    <property type="entry name" value="P-loop containing nucleotide triphosphate hydrolases"/>
    <property type="match status" value="1"/>
</dbReference>
<keyword evidence="6 7" id="KW-0315">Glutamine amidotransferase</keyword>
<evidence type="ECO:0000256" key="1">
    <source>
        <dbReference type="ARBA" id="ARBA00001946"/>
    </source>
</evidence>
<evidence type="ECO:0000313" key="12">
    <source>
        <dbReference type="Proteomes" id="UP000460435"/>
    </source>
</evidence>
<dbReference type="GO" id="GO:0043802">
    <property type="term" value="F:hydrogenobyrinic acid a,c-diamide synthase (glutamine-hydrolysing) activity"/>
    <property type="evidence" value="ECO:0007669"/>
    <property type="project" value="UniProtKB-UniRule"/>
</dbReference>
<keyword evidence="3 7" id="KW-0547">Nucleotide-binding</keyword>
<evidence type="ECO:0000256" key="5">
    <source>
        <dbReference type="ARBA" id="ARBA00022842"/>
    </source>
</evidence>
<comment type="similarity">
    <text evidence="7">Belongs to the CobB/CbiA family.</text>
</comment>
<feature type="region of interest" description="Disordered" evidence="8">
    <location>
        <begin position="263"/>
        <end position="286"/>
    </location>
</feature>
<dbReference type="InterPro" id="IPR004484">
    <property type="entry name" value="CbiA/CobB_synth"/>
</dbReference>
<dbReference type="InterPro" id="IPR011698">
    <property type="entry name" value="GATase_3"/>
</dbReference>
<keyword evidence="5 7" id="KW-0460">Magnesium</keyword>
<keyword evidence="7" id="KW-0169">Cobalamin biosynthesis</keyword>
<dbReference type="SUPFAM" id="SSF52317">
    <property type="entry name" value="Class I glutamine amidotransferase-like"/>
    <property type="match status" value="1"/>
</dbReference>
<proteinExistence type="inferred from homology"/>
<gene>
    <name evidence="7" type="primary">cobB</name>
    <name evidence="11" type="ORF">F7O44_24810</name>
</gene>
<dbReference type="GO" id="GO:0009236">
    <property type="term" value="P:cobalamin biosynthetic process"/>
    <property type="evidence" value="ECO:0007669"/>
    <property type="project" value="UniProtKB-UniRule"/>
</dbReference>
<comment type="function">
    <text evidence="7">Catalyzes the ATP-dependent amidation of the two carboxylate groups at positions a and c of hydrogenobyrinate, using either L-glutamine or ammonia as the nitrogen source.</text>
</comment>
<dbReference type="EMBL" id="WLZY01000011">
    <property type="protein sequence ID" value="NDL60300.1"/>
    <property type="molecule type" value="Genomic_DNA"/>
</dbReference>
<feature type="active site" description="Nucleophile" evidence="7">
    <location>
        <position position="375"/>
    </location>
</feature>
<dbReference type="UniPathway" id="UPA00148">
    <property type="reaction ID" value="UER00220"/>
</dbReference>
<evidence type="ECO:0000259" key="9">
    <source>
        <dbReference type="Pfam" id="PF01656"/>
    </source>
</evidence>
<protein>
    <recommendedName>
        <fullName evidence="7">Hydrogenobyrinate a,c-diamide synthase</fullName>
        <ecNumber evidence="7">6.3.5.9</ecNumber>
    </recommendedName>
    <alternativeName>
        <fullName evidence="7">Hydrogenobyrinic acid a,c-diamide synthase</fullName>
    </alternativeName>
</protein>
<evidence type="ECO:0000256" key="3">
    <source>
        <dbReference type="ARBA" id="ARBA00022741"/>
    </source>
</evidence>
<dbReference type="GO" id="GO:0005524">
    <property type="term" value="F:ATP binding"/>
    <property type="evidence" value="ECO:0007669"/>
    <property type="project" value="UniProtKB-UniRule"/>
</dbReference>
<comment type="caution">
    <text evidence="11">The sequence shown here is derived from an EMBL/GenBank/DDBJ whole genome shotgun (WGS) entry which is preliminary data.</text>
</comment>
<dbReference type="Pfam" id="PF01656">
    <property type="entry name" value="CbiA"/>
    <property type="match status" value="1"/>
</dbReference>
<evidence type="ECO:0000256" key="8">
    <source>
        <dbReference type="SAM" id="MobiDB-lite"/>
    </source>
</evidence>
<feature type="domain" description="CobB/CobQ-like glutamine amidotransferase" evidence="10">
    <location>
        <begin position="297"/>
        <end position="472"/>
    </location>
</feature>
<dbReference type="GO" id="GO:0042242">
    <property type="term" value="F:cobyrinic acid a,c-diamide synthase activity"/>
    <property type="evidence" value="ECO:0007669"/>
    <property type="project" value="InterPro"/>
</dbReference>
<dbReference type="CDD" id="cd05388">
    <property type="entry name" value="CobB_N"/>
    <property type="match status" value="1"/>
</dbReference>
<keyword evidence="2 7" id="KW-0436">Ligase</keyword>
<evidence type="ECO:0000259" key="10">
    <source>
        <dbReference type="Pfam" id="PF07685"/>
    </source>
</evidence>
<feature type="site" description="Increases nucleophilicity of active site Cys" evidence="7">
    <location>
        <position position="466"/>
    </location>
</feature>
<dbReference type="NCBIfam" id="NF002204">
    <property type="entry name" value="PRK01077.1"/>
    <property type="match status" value="1"/>
</dbReference>
<evidence type="ECO:0000256" key="4">
    <source>
        <dbReference type="ARBA" id="ARBA00022840"/>
    </source>
</evidence>
<dbReference type="InterPro" id="IPR002586">
    <property type="entry name" value="CobQ/CobB/MinD/ParA_Nub-bd_dom"/>
</dbReference>
<feature type="compositionally biased region" description="Basic and acidic residues" evidence="8">
    <location>
        <begin position="263"/>
        <end position="280"/>
    </location>
</feature>
<dbReference type="AlphaFoldDB" id="A0A7K3MAU2"/>
<evidence type="ECO:0000313" key="11">
    <source>
        <dbReference type="EMBL" id="NDL60300.1"/>
    </source>
</evidence>
<dbReference type="PANTHER" id="PTHR43873:SF1">
    <property type="entry name" value="COBYRINATE A,C-DIAMIDE SYNTHASE"/>
    <property type="match status" value="1"/>
</dbReference>
<dbReference type="EC" id="6.3.5.9" evidence="7"/>
<comment type="domain">
    <text evidence="7">Comprises of two domains. The C-terminal domain contains the binding site for glutamine and catalyzes the hydrolysis of this substrate to glutamate and ammonia. The N-terminal domain is anticipated to bind ATP and hydrogenobyrinate and catalyzes the ultimate synthesis of the diamide product. The ammonia produced via the glutaminase domain is probably translocated to the adjacent domain via a molecular tunnel, where it reacts with an activated intermediate.</text>
</comment>
<name>A0A7K3MAU2_9ACTN</name>
<dbReference type="InterPro" id="IPR029062">
    <property type="entry name" value="Class_I_gatase-like"/>
</dbReference>
<dbReference type="PANTHER" id="PTHR43873">
    <property type="entry name" value="COBYRINATE A,C-DIAMIDE SYNTHASE"/>
    <property type="match status" value="1"/>
</dbReference>
<evidence type="ECO:0000256" key="7">
    <source>
        <dbReference type="HAMAP-Rule" id="MF_00027"/>
    </source>
</evidence>
<organism evidence="11 12">
    <name type="scientific">Phytoactinopolyspora mesophila</name>
    <dbReference type="NCBI Taxonomy" id="2650750"/>
    <lineage>
        <taxon>Bacteria</taxon>
        <taxon>Bacillati</taxon>
        <taxon>Actinomycetota</taxon>
        <taxon>Actinomycetes</taxon>
        <taxon>Jiangellales</taxon>
        <taxon>Jiangellaceae</taxon>
        <taxon>Phytoactinopolyspora</taxon>
    </lineage>
</organism>
<keyword evidence="12" id="KW-1185">Reference proteome</keyword>
<evidence type="ECO:0000256" key="2">
    <source>
        <dbReference type="ARBA" id="ARBA00022598"/>
    </source>
</evidence>
<dbReference type="Pfam" id="PF07685">
    <property type="entry name" value="GATase_3"/>
    <property type="match status" value="1"/>
</dbReference>
<comment type="pathway">
    <text evidence="7">Cofactor biosynthesis; adenosylcobalamin biosynthesis; cob(II)yrinate a,c-diamide from precorrin-2 (aerobic route): step 9/10.</text>
</comment>
<keyword evidence="4 7" id="KW-0067">ATP-binding</keyword>
<dbReference type="InterPro" id="IPR027417">
    <property type="entry name" value="P-loop_NTPase"/>
</dbReference>
<accession>A0A7K3MAU2</accession>
<dbReference type="Proteomes" id="UP000460435">
    <property type="component" value="Unassembled WGS sequence"/>
</dbReference>